<comment type="subcellular location">
    <subcellularLocation>
        <location evidence="2">Nematocyst</location>
    </subcellularLocation>
    <subcellularLocation>
        <location evidence="1">Target cell membrane</location>
    </subcellularLocation>
</comment>
<dbReference type="GO" id="GO:0042151">
    <property type="term" value="C:nematocyst"/>
    <property type="evidence" value="ECO:0007669"/>
    <property type="project" value="UniProtKB-SubCell"/>
</dbReference>
<dbReference type="AlphaFoldDB" id="A0A8C5AG73"/>
<evidence type="ECO:0000256" key="2">
    <source>
        <dbReference type="ARBA" id="ARBA00004532"/>
    </source>
</evidence>
<evidence type="ECO:0000256" key="6">
    <source>
        <dbReference type="SAM" id="SignalP"/>
    </source>
</evidence>
<keyword evidence="3" id="KW-1052">Target cell membrane</keyword>
<dbReference type="Ensembl" id="ENSGMOT00000031866.1">
    <property type="protein sequence ID" value="ENSGMOP00000029339.1"/>
    <property type="gene ID" value="ENSGMOG00000033077.1"/>
</dbReference>
<dbReference type="GO" id="GO:0044218">
    <property type="term" value="C:other organism cell membrane"/>
    <property type="evidence" value="ECO:0007669"/>
    <property type="project" value="UniProtKB-KW"/>
</dbReference>
<name>A0A8C5AG73_GADMO</name>
<accession>A0A8C5AG73</accession>
<dbReference type="GO" id="GO:0006812">
    <property type="term" value="P:monoatomic cation transport"/>
    <property type="evidence" value="ECO:0007669"/>
    <property type="project" value="InterPro"/>
</dbReference>
<evidence type="ECO:0000256" key="3">
    <source>
        <dbReference type="ARBA" id="ARBA00022537"/>
    </source>
</evidence>
<dbReference type="InterPro" id="IPR009104">
    <property type="entry name" value="Anemon_actinoporin-like"/>
</dbReference>
<dbReference type="SUPFAM" id="SSF63724">
    <property type="entry name" value="Cytolysin/lectin"/>
    <property type="match status" value="1"/>
</dbReference>
<dbReference type="GO" id="GO:0046931">
    <property type="term" value="P:pore complex assembly"/>
    <property type="evidence" value="ECO:0007669"/>
    <property type="project" value="InterPro"/>
</dbReference>
<dbReference type="Pfam" id="PF06369">
    <property type="entry name" value="Anemone_cytotox"/>
    <property type="match status" value="1"/>
</dbReference>
<dbReference type="InterPro" id="IPR050677">
    <property type="entry name" value="Actinoporin_PFT"/>
</dbReference>
<keyword evidence="5" id="KW-0166">Nematocyst</keyword>
<dbReference type="OMA" id="NEDLYME"/>
<sequence length="183" mass="21010">MFMNIFILFFNFFSQRSYSGLINTNYDDDVIVIHNIVNNYSDHFIRFHLISGGCLKPLPFEINPATRDNAVFAKTGNTARGSIGVFTYDLSLNGSDSTKKMAIMFSVPYDFNLYSNWHAVGVFDSNQICDYELYSEMYYKDNSDFVRGKAADGSLKYEHRDVVIHASMSDNYTPYLRLTVNNI</sequence>
<dbReference type="GeneTree" id="ENSGT00940000164286"/>
<evidence type="ECO:0000256" key="5">
    <source>
        <dbReference type="ARBA" id="ARBA00023331"/>
    </source>
</evidence>
<evidence type="ECO:0000313" key="8">
    <source>
        <dbReference type="Proteomes" id="UP000694546"/>
    </source>
</evidence>
<organism evidence="7 8">
    <name type="scientific">Gadus morhua</name>
    <name type="common">Atlantic cod</name>
    <dbReference type="NCBI Taxonomy" id="8049"/>
    <lineage>
        <taxon>Eukaryota</taxon>
        <taxon>Metazoa</taxon>
        <taxon>Chordata</taxon>
        <taxon>Craniata</taxon>
        <taxon>Vertebrata</taxon>
        <taxon>Euteleostomi</taxon>
        <taxon>Actinopterygii</taxon>
        <taxon>Neopterygii</taxon>
        <taxon>Teleostei</taxon>
        <taxon>Neoteleostei</taxon>
        <taxon>Acanthomorphata</taxon>
        <taxon>Zeiogadaria</taxon>
        <taxon>Gadariae</taxon>
        <taxon>Gadiformes</taxon>
        <taxon>Gadoidei</taxon>
        <taxon>Gadidae</taxon>
        <taxon>Gadus</taxon>
    </lineage>
</organism>
<dbReference type="GO" id="GO:0046930">
    <property type="term" value="C:pore complex"/>
    <property type="evidence" value="ECO:0007669"/>
    <property type="project" value="InterPro"/>
</dbReference>
<dbReference type="PANTHER" id="PTHR40388:SF2">
    <property type="entry name" value="ACTINOPORIN-LIKE PROTEIN"/>
    <property type="match status" value="1"/>
</dbReference>
<keyword evidence="4" id="KW-1053">Target membrane</keyword>
<feature type="signal peptide" evidence="6">
    <location>
        <begin position="1"/>
        <end position="19"/>
    </location>
</feature>
<evidence type="ECO:0000256" key="1">
    <source>
        <dbReference type="ARBA" id="ARBA00004175"/>
    </source>
</evidence>
<protein>
    <submittedName>
        <fullName evidence="7">Uncharacterized protein</fullName>
    </submittedName>
</protein>
<feature type="chain" id="PRO_5046961213" evidence="6">
    <location>
        <begin position="20"/>
        <end position="183"/>
    </location>
</feature>
<evidence type="ECO:0000256" key="4">
    <source>
        <dbReference type="ARBA" id="ARBA00023298"/>
    </source>
</evidence>
<reference evidence="7" key="2">
    <citation type="submission" date="2025-09" db="UniProtKB">
        <authorList>
            <consortium name="Ensembl"/>
        </authorList>
    </citation>
    <scope>IDENTIFICATION</scope>
</reference>
<proteinExistence type="predicted"/>
<dbReference type="PANTHER" id="PTHR40388">
    <property type="entry name" value="BRYOPORIN"/>
    <property type="match status" value="1"/>
</dbReference>
<dbReference type="GO" id="GO:0015267">
    <property type="term" value="F:channel activity"/>
    <property type="evidence" value="ECO:0007669"/>
    <property type="project" value="InterPro"/>
</dbReference>
<dbReference type="Proteomes" id="UP000694546">
    <property type="component" value="Chromosome 14"/>
</dbReference>
<keyword evidence="8" id="KW-1185">Reference proteome</keyword>
<reference evidence="7" key="1">
    <citation type="submission" date="2025-08" db="UniProtKB">
        <authorList>
            <consortium name="Ensembl"/>
        </authorList>
    </citation>
    <scope>IDENTIFICATION</scope>
</reference>
<dbReference type="Gene3D" id="2.60.270.20">
    <property type="entry name" value="Cytolysin/lectin"/>
    <property type="match status" value="1"/>
</dbReference>
<keyword evidence="4" id="KW-0472">Membrane</keyword>
<dbReference type="InterPro" id="IPR015926">
    <property type="entry name" value="Cytolysin/lectin"/>
</dbReference>
<dbReference type="GO" id="GO:0051715">
    <property type="term" value="P:cytolysis in another organism"/>
    <property type="evidence" value="ECO:0007669"/>
    <property type="project" value="InterPro"/>
</dbReference>
<keyword evidence="6" id="KW-0732">Signal</keyword>
<evidence type="ECO:0000313" key="7">
    <source>
        <dbReference type="Ensembl" id="ENSGMOP00000029339.1"/>
    </source>
</evidence>